<evidence type="ECO:0000259" key="11">
    <source>
        <dbReference type="Pfam" id="PF02108"/>
    </source>
</evidence>
<evidence type="ECO:0000256" key="2">
    <source>
        <dbReference type="ARBA" id="ARBA00004496"/>
    </source>
</evidence>
<sequence>MKAWSSKSVIPGDAAVPYEKWKPEGIFGDVVSTSRVKRLDPRNLKPPEPEVVEPEEPAMQAAEPEPEVEADPVPQGPSPEEIEAVLSAAREQGMAEGRASGWAAGHEEGLAAGREQGIREGRVQAESELARMQTLLASLATSITQAESELASPLLDVALAVARQVLRRELTLRRDTLIMVIREALTELPQLAGQPKLLVNPDDLALVETLLGAELAVDQWRIVPDSSLEPGGARIESSTGEVDLSVEARWRRVVESLGRSDDWSPALAMAEQ</sequence>
<evidence type="ECO:0000256" key="9">
    <source>
        <dbReference type="ARBA" id="ARBA00023225"/>
    </source>
</evidence>
<evidence type="ECO:0000313" key="12">
    <source>
        <dbReference type="EMBL" id="MDK2123794.1"/>
    </source>
</evidence>
<evidence type="ECO:0000256" key="3">
    <source>
        <dbReference type="ARBA" id="ARBA00006602"/>
    </source>
</evidence>
<keyword evidence="6" id="KW-0963">Cytoplasm</keyword>
<dbReference type="PANTHER" id="PTHR34982">
    <property type="entry name" value="YOP PROTEINS TRANSLOCATION PROTEIN L"/>
    <property type="match status" value="1"/>
</dbReference>
<proteinExistence type="inferred from homology"/>
<evidence type="ECO:0000256" key="8">
    <source>
        <dbReference type="ARBA" id="ARBA00022927"/>
    </source>
</evidence>
<keyword evidence="7" id="KW-1005">Bacterial flagellum biogenesis</keyword>
<keyword evidence="12" id="KW-0969">Cilium</keyword>
<comment type="function">
    <text evidence="1">Needed for flagellar regrowth and assembly.</text>
</comment>
<name>A0ABT7DUX7_9NEIS</name>
<keyword evidence="9" id="KW-1006">Bacterial flagellum protein export</keyword>
<comment type="similarity">
    <text evidence="3">Belongs to the FliH family.</text>
</comment>
<dbReference type="Pfam" id="PF02108">
    <property type="entry name" value="FliH"/>
    <property type="match status" value="1"/>
</dbReference>
<feature type="region of interest" description="Disordered" evidence="10">
    <location>
        <begin position="34"/>
        <end position="79"/>
    </location>
</feature>
<evidence type="ECO:0000256" key="10">
    <source>
        <dbReference type="SAM" id="MobiDB-lite"/>
    </source>
</evidence>
<evidence type="ECO:0000256" key="5">
    <source>
        <dbReference type="ARBA" id="ARBA00022448"/>
    </source>
</evidence>
<dbReference type="PRINTS" id="PR01003">
    <property type="entry name" value="FLGFLIH"/>
</dbReference>
<keyword evidence="5" id="KW-0813">Transport</keyword>
<dbReference type="InterPro" id="IPR051472">
    <property type="entry name" value="T3SS_Stator/FliH"/>
</dbReference>
<evidence type="ECO:0000256" key="1">
    <source>
        <dbReference type="ARBA" id="ARBA00003041"/>
    </source>
</evidence>
<comment type="subcellular location">
    <subcellularLocation>
        <location evidence="2">Cytoplasm</location>
    </subcellularLocation>
</comment>
<reference evidence="12" key="1">
    <citation type="submission" date="2023-03" db="EMBL/GenBank/DDBJ databases">
        <title>Chitinimonas shenzhenensis gen. nov., sp. nov., a novel member of family Burkholderiaceae isolated from activated sludge collected in Shen Zhen, China.</title>
        <authorList>
            <person name="Wang X."/>
        </authorList>
    </citation>
    <scope>NUCLEOTIDE SEQUENCE</scope>
    <source>
        <strain evidence="12">DQS-5</strain>
    </source>
</reference>
<keyword evidence="12" id="KW-0282">Flagellum</keyword>
<comment type="caution">
    <text evidence="12">The sequence shown here is derived from an EMBL/GenBank/DDBJ whole genome shotgun (WGS) entry which is preliminary data.</text>
</comment>
<evidence type="ECO:0000313" key="13">
    <source>
        <dbReference type="Proteomes" id="UP001172778"/>
    </source>
</evidence>
<dbReference type="InterPro" id="IPR000563">
    <property type="entry name" value="Flag_FliH"/>
</dbReference>
<evidence type="ECO:0000256" key="7">
    <source>
        <dbReference type="ARBA" id="ARBA00022795"/>
    </source>
</evidence>
<protein>
    <recommendedName>
        <fullName evidence="4">Flagellar assembly protein FliH</fullName>
    </recommendedName>
</protein>
<feature type="compositionally biased region" description="Basic and acidic residues" evidence="10">
    <location>
        <begin position="37"/>
        <end position="48"/>
    </location>
</feature>
<accession>A0ABT7DUX7</accession>
<keyword evidence="12" id="KW-0966">Cell projection</keyword>
<keyword evidence="8" id="KW-0653">Protein transport</keyword>
<keyword evidence="13" id="KW-1185">Reference proteome</keyword>
<dbReference type="Proteomes" id="UP001172778">
    <property type="component" value="Unassembled WGS sequence"/>
</dbReference>
<dbReference type="RefSeq" id="WP_284100099.1">
    <property type="nucleotide sequence ID" value="NZ_JARRAF010000006.1"/>
</dbReference>
<organism evidence="12 13">
    <name type="scientific">Parachitinimonas caeni</name>
    <dbReference type="NCBI Taxonomy" id="3031301"/>
    <lineage>
        <taxon>Bacteria</taxon>
        <taxon>Pseudomonadati</taxon>
        <taxon>Pseudomonadota</taxon>
        <taxon>Betaproteobacteria</taxon>
        <taxon>Neisseriales</taxon>
        <taxon>Chitinibacteraceae</taxon>
        <taxon>Parachitinimonas</taxon>
    </lineage>
</organism>
<dbReference type="EMBL" id="JARRAF010000006">
    <property type="protein sequence ID" value="MDK2123794.1"/>
    <property type="molecule type" value="Genomic_DNA"/>
</dbReference>
<dbReference type="PANTHER" id="PTHR34982:SF1">
    <property type="entry name" value="FLAGELLAR ASSEMBLY PROTEIN FLIH"/>
    <property type="match status" value="1"/>
</dbReference>
<evidence type="ECO:0000256" key="6">
    <source>
        <dbReference type="ARBA" id="ARBA00022490"/>
    </source>
</evidence>
<evidence type="ECO:0000256" key="4">
    <source>
        <dbReference type="ARBA" id="ARBA00016507"/>
    </source>
</evidence>
<dbReference type="InterPro" id="IPR018035">
    <property type="entry name" value="Flagellar_FliH/T3SS_HrpE"/>
</dbReference>
<gene>
    <name evidence="12" type="ORF">PZA18_07000</name>
</gene>
<feature type="domain" description="Flagellar assembly protein FliH/Type III secretion system HrpE" evidence="11">
    <location>
        <begin position="127"/>
        <end position="253"/>
    </location>
</feature>